<gene>
    <name evidence="1" type="ORF">HATV-2_gp60</name>
</gene>
<evidence type="ECO:0000313" key="2">
    <source>
        <dbReference type="Proteomes" id="UP000827814"/>
    </source>
</evidence>
<evidence type="ECO:0000313" key="1">
    <source>
        <dbReference type="EMBL" id="UBF23211.1"/>
    </source>
</evidence>
<proteinExistence type="predicted"/>
<name>A0AAE8Y0L7_9CAUD</name>
<accession>A0AAE8Y0L7</accession>
<reference evidence="1" key="1">
    <citation type="submission" date="2021-05" db="EMBL/GenBank/DDBJ databases">
        <title>Diversity, taxonomy and evolution of archaeal viruses of the class Caudoviricetes.</title>
        <authorList>
            <person name="Liu Y."/>
            <person name="Demina T.A."/>
            <person name="Roux S."/>
            <person name="Aiewsakun P."/>
            <person name="Kazlauskas D."/>
            <person name="Simmonds P."/>
            <person name="Prangishvili D."/>
            <person name="Oksanen H.M."/>
            <person name="Krupovic M."/>
        </authorList>
    </citation>
    <scope>NUCLEOTIDE SEQUENCE</scope>
    <source>
        <strain evidence="1">HATV-2/44</strain>
    </source>
</reference>
<organism evidence="1 2">
    <name type="scientific">Haloarcula tailed virus 2</name>
    <dbReference type="NCBI Taxonomy" id="2877989"/>
    <lineage>
        <taxon>Viruses</taxon>
        <taxon>Duplodnaviria</taxon>
        <taxon>Heunggongvirae</taxon>
        <taxon>Uroviricota</taxon>
        <taxon>Caudoviricetes</taxon>
        <taxon>Thumleimavirales</taxon>
        <taxon>Soleiviridae</taxon>
        <taxon>Eilatmyovirus</taxon>
        <taxon>Eilatmyovirus salis</taxon>
        <taxon>Eilatmyovirus HATV2</taxon>
    </lineage>
</organism>
<sequence length="39" mass="4580">MVVIELEDNFGISSERHLVTIMEESYTDNARRVITARKR</sequence>
<keyword evidence="2" id="KW-1185">Reference proteome</keyword>
<protein>
    <submittedName>
        <fullName evidence="1">Uncharacterized protein</fullName>
    </submittedName>
</protein>
<dbReference type="EMBL" id="MZ334525">
    <property type="protein sequence ID" value="UBF23211.1"/>
    <property type="molecule type" value="Genomic_DNA"/>
</dbReference>
<dbReference type="Proteomes" id="UP000827814">
    <property type="component" value="Segment"/>
</dbReference>